<dbReference type="eggNOG" id="COG5001">
    <property type="taxonomic scope" value="Bacteria"/>
</dbReference>
<evidence type="ECO:0000259" key="3">
    <source>
        <dbReference type="PROSITE" id="PS50887"/>
    </source>
</evidence>
<gene>
    <name evidence="4" type="ORF">ADIMK_1244</name>
</gene>
<dbReference type="STRING" id="1232683.ADIMK_1244"/>
<keyword evidence="1" id="KW-1133">Transmembrane helix</keyword>
<dbReference type="Pfam" id="PF00990">
    <property type="entry name" value="GGDEF"/>
    <property type="match status" value="1"/>
</dbReference>
<dbReference type="GO" id="GO:0071111">
    <property type="term" value="F:cyclic-guanylate-specific phosphodiesterase activity"/>
    <property type="evidence" value="ECO:0007669"/>
    <property type="project" value="InterPro"/>
</dbReference>
<protein>
    <submittedName>
        <fullName evidence="4">Diguanylate cyclase</fullName>
    </submittedName>
</protein>
<dbReference type="InterPro" id="IPR029787">
    <property type="entry name" value="Nucleotide_cyclase"/>
</dbReference>
<dbReference type="SUPFAM" id="SSF141868">
    <property type="entry name" value="EAL domain-like"/>
    <property type="match status" value="1"/>
</dbReference>
<dbReference type="InterPro" id="IPR050706">
    <property type="entry name" value="Cyclic-di-GMP_PDE-like"/>
</dbReference>
<evidence type="ECO:0000259" key="2">
    <source>
        <dbReference type="PROSITE" id="PS50883"/>
    </source>
</evidence>
<dbReference type="PATRIC" id="fig|1232683.4.peg.1234"/>
<dbReference type="RefSeq" id="WP_036185002.1">
    <property type="nucleotide sequence ID" value="NZ_JMQN01000015.1"/>
</dbReference>
<keyword evidence="5" id="KW-1185">Reference proteome</keyword>
<dbReference type="OrthoDB" id="6168558at2"/>
<feature type="transmembrane region" description="Helical" evidence="1">
    <location>
        <begin position="194"/>
        <end position="217"/>
    </location>
</feature>
<dbReference type="PANTHER" id="PTHR33121">
    <property type="entry name" value="CYCLIC DI-GMP PHOSPHODIESTERASE PDEF"/>
    <property type="match status" value="1"/>
</dbReference>
<dbReference type="EMBL" id="JMQN01000015">
    <property type="protein sequence ID" value="KEA64791.1"/>
    <property type="molecule type" value="Genomic_DNA"/>
</dbReference>
<reference evidence="4 5" key="1">
    <citation type="submission" date="2014-04" db="EMBL/GenBank/DDBJ databases">
        <title>Marinobacterium kochiensis sp. nov., isolated from sediment sample collected from Kochi backwaters in Kerala, India.</title>
        <authorList>
            <person name="Singh A."/>
            <person name="Pinnaka A.K."/>
        </authorList>
    </citation>
    <scope>NUCLEOTIDE SEQUENCE [LARGE SCALE GENOMIC DNA]</scope>
    <source>
        <strain evidence="4 5">AK27</strain>
    </source>
</reference>
<evidence type="ECO:0000313" key="4">
    <source>
        <dbReference type="EMBL" id="KEA64791.1"/>
    </source>
</evidence>
<dbReference type="PROSITE" id="PS50883">
    <property type="entry name" value="EAL"/>
    <property type="match status" value="1"/>
</dbReference>
<dbReference type="Proteomes" id="UP000028252">
    <property type="component" value="Unassembled WGS sequence"/>
</dbReference>
<dbReference type="Gene3D" id="3.20.20.450">
    <property type="entry name" value="EAL domain"/>
    <property type="match status" value="1"/>
</dbReference>
<dbReference type="AlphaFoldDB" id="A0A081G1Y6"/>
<evidence type="ECO:0000256" key="1">
    <source>
        <dbReference type="SAM" id="Phobius"/>
    </source>
</evidence>
<feature type="domain" description="EAL" evidence="2">
    <location>
        <begin position="398"/>
        <end position="640"/>
    </location>
</feature>
<feature type="domain" description="GGDEF" evidence="3">
    <location>
        <begin position="258"/>
        <end position="388"/>
    </location>
</feature>
<dbReference type="CDD" id="cd01949">
    <property type="entry name" value="GGDEF"/>
    <property type="match status" value="1"/>
</dbReference>
<accession>A0A081G1Y6</accession>
<dbReference type="InterPro" id="IPR001633">
    <property type="entry name" value="EAL_dom"/>
</dbReference>
<name>A0A081G1Y6_9GAMM</name>
<dbReference type="SMART" id="SM00267">
    <property type="entry name" value="GGDEF"/>
    <property type="match status" value="1"/>
</dbReference>
<dbReference type="PROSITE" id="PS50887">
    <property type="entry name" value="GGDEF"/>
    <property type="match status" value="1"/>
</dbReference>
<sequence length="640" mass="72727">MPAFKRIARFIVTEQGLFATLFLLYLAATTALTLYSFRASRTEQLAQTRSTLLTAARAGGHIIGLYFHDIYDRSHSPGEVHYRLIVDSLDRLVEDLPGVEYVYSMDVVDGKAFFIVSNETRDDLNRGTPSLFYNPYRSAPDELFEAKQSNEPIFTPVYTNEWGSFRSAFVPTKRSDGSSYIMAADVKVDGPDTLFINSLQVSALTALIGLVPIYPLLRLYRHLQRRREEELENELYYDPITGMPRIARMEQELTAQSGPYSGILINLDEFHAINTLFGYQTGDHLLRQVADTISRQLPSGAKLYRSMVDEYFILLKAARPMTTKHLTQQLLDSIFEPIEAEDNRQITVTARAGLVLNLDDASDLVAYAREAMDQARKHGQDMLLYSDDMRPEARYEENLHWLNMVSDAFRQGRVVPWFQPILDTRTGKITHYEALARLIDTSGQIHTPYRFLPAIRKSHLYRQLTGAIIEQSFRLFADKHCSVSINLTRFDLLDHDTIDNLIRKVEEYGMQGRVTLEVIESESIDYQDEALAVLKRCKLAGMRIAIDDFGSGYSNFDQMLKIDADYLKIDGELIKRMHNSRKARALIEAVIRFADSLGIPLIAEFVEDTKTQEDLAAMGVTYVQGYAIGKPAPGDQLTID</sequence>
<keyword evidence="1" id="KW-0472">Membrane</keyword>
<organism evidence="4 5">
    <name type="scientific">Marinobacterium lacunae</name>
    <dbReference type="NCBI Taxonomy" id="1232683"/>
    <lineage>
        <taxon>Bacteria</taxon>
        <taxon>Pseudomonadati</taxon>
        <taxon>Pseudomonadota</taxon>
        <taxon>Gammaproteobacteria</taxon>
        <taxon>Oceanospirillales</taxon>
        <taxon>Oceanospirillaceae</taxon>
        <taxon>Marinobacterium</taxon>
    </lineage>
</organism>
<dbReference type="Pfam" id="PF00563">
    <property type="entry name" value="EAL"/>
    <property type="match status" value="1"/>
</dbReference>
<dbReference type="SMART" id="SM00052">
    <property type="entry name" value="EAL"/>
    <property type="match status" value="1"/>
</dbReference>
<proteinExistence type="predicted"/>
<dbReference type="PANTHER" id="PTHR33121:SF71">
    <property type="entry name" value="OXYGEN SENSOR PROTEIN DOSP"/>
    <property type="match status" value="1"/>
</dbReference>
<evidence type="ECO:0000313" key="5">
    <source>
        <dbReference type="Proteomes" id="UP000028252"/>
    </source>
</evidence>
<dbReference type="Gene3D" id="3.30.70.270">
    <property type="match status" value="1"/>
</dbReference>
<keyword evidence="1" id="KW-0812">Transmembrane</keyword>
<comment type="caution">
    <text evidence="4">The sequence shown here is derived from an EMBL/GenBank/DDBJ whole genome shotgun (WGS) entry which is preliminary data.</text>
</comment>
<dbReference type="SUPFAM" id="SSF55073">
    <property type="entry name" value="Nucleotide cyclase"/>
    <property type="match status" value="1"/>
</dbReference>
<dbReference type="InterPro" id="IPR043128">
    <property type="entry name" value="Rev_trsase/Diguanyl_cyclase"/>
</dbReference>
<dbReference type="InterPro" id="IPR035919">
    <property type="entry name" value="EAL_sf"/>
</dbReference>
<dbReference type="NCBIfam" id="TIGR00254">
    <property type="entry name" value="GGDEF"/>
    <property type="match status" value="1"/>
</dbReference>
<dbReference type="InterPro" id="IPR000160">
    <property type="entry name" value="GGDEF_dom"/>
</dbReference>
<dbReference type="CDD" id="cd01948">
    <property type="entry name" value="EAL"/>
    <property type="match status" value="1"/>
</dbReference>